<dbReference type="GO" id="GO:0017168">
    <property type="term" value="F:5-oxoprolinase (ATP-hydrolyzing) activity"/>
    <property type="evidence" value="ECO:0007669"/>
    <property type="project" value="TreeGrafter"/>
</dbReference>
<dbReference type="InterPro" id="IPR045079">
    <property type="entry name" value="Oxoprolinase-like"/>
</dbReference>
<dbReference type="GO" id="GO:0005829">
    <property type="term" value="C:cytosol"/>
    <property type="evidence" value="ECO:0007669"/>
    <property type="project" value="TreeGrafter"/>
</dbReference>
<sequence>MKKGASHVVTAHSAINDGIHKLDAVTFEVLRSHFDFCCERMSKVLYKTAFSPILSDILDFSNAVYDADIRLLSQSPGCPIHLAAMHFAAQEAVKKYGLDDLRPGDVIVLNDPFAGGTHIPDTTFIMPIYYQDSLLGFAVSRGHWQDLGGGAAGGQSFGTHIAGEGLRIPPVKLFEKGIL</sequence>
<evidence type="ECO:0000259" key="1">
    <source>
        <dbReference type="Pfam" id="PF02538"/>
    </source>
</evidence>
<reference evidence="2" key="1">
    <citation type="submission" date="2018-05" db="EMBL/GenBank/DDBJ databases">
        <authorList>
            <person name="Lanie J.A."/>
            <person name="Ng W.-L."/>
            <person name="Kazmierczak K.M."/>
            <person name="Andrzejewski T.M."/>
            <person name="Davidsen T.M."/>
            <person name="Wayne K.J."/>
            <person name="Tettelin H."/>
            <person name="Glass J.I."/>
            <person name="Rusch D."/>
            <person name="Podicherti R."/>
            <person name="Tsui H.-C.T."/>
            <person name="Winkler M.E."/>
        </authorList>
    </citation>
    <scope>NUCLEOTIDE SEQUENCE</scope>
</reference>
<name>A0A382RL10_9ZZZZ</name>
<evidence type="ECO:0000313" key="2">
    <source>
        <dbReference type="EMBL" id="SVC97807.1"/>
    </source>
</evidence>
<feature type="non-terminal residue" evidence="2">
    <location>
        <position position="179"/>
    </location>
</feature>
<dbReference type="InterPro" id="IPR003692">
    <property type="entry name" value="Hydantoinase_B"/>
</dbReference>
<gene>
    <name evidence="2" type="ORF">METZ01_LOCUS350661</name>
</gene>
<dbReference type="EMBL" id="UINC01122165">
    <property type="protein sequence ID" value="SVC97807.1"/>
    <property type="molecule type" value="Genomic_DNA"/>
</dbReference>
<accession>A0A382RL10</accession>
<proteinExistence type="predicted"/>
<organism evidence="2">
    <name type="scientific">marine metagenome</name>
    <dbReference type="NCBI Taxonomy" id="408172"/>
    <lineage>
        <taxon>unclassified sequences</taxon>
        <taxon>metagenomes</taxon>
        <taxon>ecological metagenomes</taxon>
    </lineage>
</organism>
<dbReference type="GO" id="GO:0006749">
    <property type="term" value="P:glutathione metabolic process"/>
    <property type="evidence" value="ECO:0007669"/>
    <property type="project" value="TreeGrafter"/>
</dbReference>
<dbReference type="PANTHER" id="PTHR11365:SF23">
    <property type="entry name" value="HYPOTHETICAL 5-OXOPROLINASE (EUROFUNG)-RELATED"/>
    <property type="match status" value="1"/>
</dbReference>
<dbReference type="AlphaFoldDB" id="A0A382RL10"/>
<feature type="domain" description="Hydantoinase B/oxoprolinase" evidence="1">
    <location>
        <begin position="23"/>
        <end position="177"/>
    </location>
</feature>
<dbReference type="Pfam" id="PF02538">
    <property type="entry name" value="Hydantoinase_B"/>
    <property type="match status" value="1"/>
</dbReference>
<dbReference type="PANTHER" id="PTHR11365">
    <property type="entry name" value="5-OXOPROLINASE RELATED"/>
    <property type="match status" value="1"/>
</dbReference>
<protein>
    <recommendedName>
        <fullName evidence="1">Hydantoinase B/oxoprolinase domain-containing protein</fullName>
    </recommendedName>
</protein>